<dbReference type="EMBL" id="SDDH01000001">
    <property type="protein sequence ID" value="TCY74363.1"/>
    <property type="molecule type" value="Genomic_DNA"/>
</dbReference>
<dbReference type="EMBL" id="SDCI01000003">
    <property type="protein sequence ID" value="TCX47077.1"/>
    <property type="molecule type" value="Genomic_DNA"/>
</dbReference>
<evidence type="ECO:0000313" key="1">
    <source>
        <dbReference type="EMBL" id="TCX30403.1"/>
    </source>
</evidence>
<dbReference type="RefSeq" id="WP_071785581.1">
    <property type="nucleotide sequence ID" value="NZ_CAAGTS010000006.1"/>
</dbReference>
<organism evidence="3">
    <name type="scientific">Klebsiella pneumoniae</name>
    <dbReference type="NCBI Taxonomy" id="573"/>
    <lineage>
        <taxon>Bacteria</taxon>
        <taxon>Pseudomonadati</taxon>
        <taxon>Pseudomonadota</taxon>
        <taxon>Gammaproteobacteria</taxon>
        <taxon>Enterobacterales</taxon>
        <taxon>Enterobacteriaceae</taxon>
        <taxon>Klebsiella/Raoultella group</taxon>
        <taxon>Klebsiella</taxon>
        <taxon>Klebsiella pneumoniae complex</taxon>
    </lineage>
</organism>
<name>A0A483K5D7_KLEPN</name>
<accession>A0A483K5D7</accession>
<dbReference type="EMBL" id="SDCG01000003">
    <property type="protein sequence ID" value="TCX30403.1"/>
    <property type="molecule type" value="Genomic_DNA"/>
</dbReference>
<evidence type="ECO:0000313" key="5">
    <source>
        <dbReference type="EMBL" id="TCX89402.1"/>
    </source>
</evidence>
<evidence type="ECO:0000313" key="2">
    <source>
        <dbReference type="EMBL" id="TCX47077.1"/>
    </source>
</evidence>
<proteinExistence type="predicted"/>
<gene>
    <name evidence="1" type="ORF">ETE70_06300</name>
    <name evidence="3" type="ORF">ETE72_01480</name>
    <name evidence="5" type="ORF">ETE87_14915</name>
    <name evidence="4" type="ORF">ETE99_02870</name>
    <name evidence="2" type="ORF">ETF02_05350</name>
    <name evidence="6" type="ORF">ETH45_01090</name>
</gene>
<evidence type="ECO:0000313" key="3">
    <source>
        <dbReference type="EMBL" id="TCX58414.1"/>
    </source>
</evidence>
<dbReference type="AlphaFoldDB" id="A0A483K5D7"/>
<sequence length="64" mass="7346">MNKDDKAWLLAVVYASTQPKEITPEEFLSEVERSEVDFLSLLTKREEEESAKAIKTWEQLGSSN</sequence>
<dbReference type="EMBL" id="SDCP01000002">
    <property type="protein sequence ID" value="TCX87806.1"/>
    <property type="molecule type" value="Genomic_DNA"/>
</dbReference>
<comment type="caution">
    <text evidence="3">The sequence shown here is derived from an EMBL/GenBank/DDBJ whole genome shotgun (WGS) entry which is preliminary data.</text>
</comment>
<protein>
    <submittedName>
        <fullName evidence="3">Uncharacterized protein</fullName>
    </submittedName>
</protein>
<dbReference type="EMBL" id="SDCQ01000014">
    <property type="protein sequence ID" value="TCX89402.1"/>
    <property type="molecule type" value="Genomic_DNA"/>
</dbReference>
<evidence type="ECO:0000313" key="4">
    <source>
        <dbReference type="EMBL" id="TCX87806.1"/>
    </source>
</evidence>
<dbReference type="EMBL" id="SDCK01000001">
    <property type="protein sequence ID" value="TCX58414.1"/>
    <property type="molecule type" value="Genomic_DNA"/>
</dbReference>
<evidence type="ECO:0000313" key="6">
    <source>
        <dbReference type="EMBL" id="TCY74363.1"/>
    </source>
</evidence>
<reference evidence="3" key="1">
    <citation type="submission" date="2019-01" db="EMBL/GenBank/DDBJ databases">
        <authorList>
            <person name="Lista F."/>
            <person name="Anselmo A."/>
        </authorList>
    </citation>
    <scope>NUCLEOTIDE SEQUENCE</scope>
    <source>
        <strain evidence="3">12S</strain>
        <strain evidence="6">14R</strain>
        <strain evidence="2">14S</strain>
        <strain evidence="1">16S</strain>
        <strain evidence="5">6S</strain>
        <strain evidence="4">7S</strain>
    </source>
</reference>